<proteinExistence type="predicted"/>
<reference evidence="5" key="1">
    <citation type="submission" date="2012-12" db="EMBL/GenBank/DDBJ databases">
        <authorList>
            <person name="Hellsten U."/>
            <person name="Grimwood J."/>
            <person name="Chapman J.A."/>
            <person name="Shapiro H."/>
            <person name="Aerts A."/>
            <person name="Otillar R.P."/>
            <person name="Terry A.Y."/>
            <person name="Boore J.L."/>
            <person name="Simakov O."/>
            <person name="Marletaz F."/>
            <person name="Cho S.-J."/>
            <person name="Edsinger-Gonzales E."/>
            <person name="Havlak P."/>
            <person name="Kuo D.-H."/>
            <person name="Larsson T."/>
            <person name="Lv J."/>
            <person name="Arendt D."/>
            <person name="Savage R."/>
            <person name="Osoegawa K."/>
            <person name="de Jong P."/>
            <person name="Lindberg D.R."/>
            <person name="Seaver E.C."/>
            <person name="Weisblat D.A."/>
            <person name="Putnam N.H."/>
            <person name="Grigoriev I.V."/>
            <person name="Rokhsar D.S."/>
        </authorList>
    </citation>
    <scope>NUCLEOTIDE SEQUENCE</scope>
    <source>
        <strain evidence="5">I ESC-2004</strain>
    </source>
</reference>
<dbReference type="InterPro" id="IPR004993">
    <property type="entry name" value="GH3"/>
</dbReference>
<name>R7UDN8_CAPTE</name>
<dbReference type="PANTHER" id="PTHR31901:SF9">
    <property type="entry name" value="GH3 DOMAIN-CONTAINING PROTEIN"/>
    <property type="match status" value="1"/>
</dbReference>
<feature type="non-terminal residue" evidence="3">
    <location>
        <position position="1"/>
    </location>
</feature>
<evidence type="ECO:0000313" key="4">
    <source>
        <dbReference type="EnsemblMetazoa" id="CapteP73334"/>
    </source>
</evidence>
<reference evidence="4" key="3">
    <citation type="submission" date="2015-06" db="UniProtKB">
        <authorList>
            <consortium name="EnsemblMetazoa"/>
        </authorList>
    </citation>
    <scope>IDENTIFICATION</scope>
</reference>
<accession>R7UDN8</accession>
<dbReference type="Pfam" id="PF23572">
    <property type="entry name" value="GH3_C"/>
    <property type="match status" value="1"/>
</dbReference>
<dbReference type="EMBL" id="KB302241">
    <property type="protein sequence ID" value="ELU04490.1"/>
    <property type="molecule type" value="Genomic_DNA"/>
</dbReference>
<dbReference type="GO" id="GO:0016881">
    <property type="term" value="F:acid-amino acid ligase activity"/>
    <property type="evidence" value="ECO:0007669"/>
    <property type="project" value="TreeGrafter"/>
</dbReference>
<dbReference type="OMA" id="CRLAMEC"/>
<evidence type="ECO:0000259" key="2">
    <source>
        <dbReference type="Pfam" id="PF23572"/>
    </source>
</evidence>
<reference evidence="3 5" key="2">
    <citation type="journal article" date="2013" name="Nature">
        <title>Insights into bilaterian evolution from three spiralian genomes.</title>
        <authorList>
            <person name="Simakov O."/>
            <person name="Marletaz F."/>
            <person name="Cho S.J."/>
            <person name="Edsinger-Gonzales E."/>
            <person name="Havlak P."/>
            <person name="Hellsten U."/>
            <person name="Kuo D.H."/>
            <person name="Larsson T."/>
            <person name="Lv J."/>
            <person name="Arendt D."/>
            <person name="Savage R."/>
            <person name="Osoegawa K."/>
            <person name="de Jong P."/>
            <person name="Grimwood J."/>
            <person name="Chapman J.A."/>
            <person name="Shapiro H."/>
            <person name="Aerts A."/>
            <person name="Otillar R.P."/>
            <person name="Terry A.Y."/>
            <person name="Boore J.L."/>
            <person name="Grigoriev I.V."/>
            <person name="Lindberg D.R."/>
            <person name="Seaver E.C."/>
            <person name="Weisblat D.A."/>
            <person name="Putnam N.H."/>
            <person name="Rokhsar D.S."/>
        </authorList>
    </citation>
    <scope>NUCLEOTIDE SEQUENCE</scope>
    <source>
        <strain evidence="3 5">I ESC-2004</strain>
    </source>
</reference>
<sequence>FTKANTLKRSLYIRFTPKELRSKCGVRMGPCSHHIAPSPPYALVPQAAIEVTDHQIQVYIIALFALAEEEIEYMDCILAPMCYTLFKAIEDRGEELCRDLENGSLSLAIEVDDKIRSEVNRNLRVESSRASRVRRELQKGSEGLALRLWPHLKIVTMTTTGAFEAQSRMLKSSFIKGVFCKAFGHVASEAPIGVSPECHQDSLEKVQSYTFAHSNAFFEFIPEDEIHSQSPNTFFLDQLQLGQSYEILITNRNGFYRYRLGDVIKVVGFLHENPIYEFQYRAGQLLSLKTEKTSEHAFYAALKAAEMEWKGLSIEDYTSTESTNVELIPGLTKNYYLLFVEIRSRRSENESCILRQDEQHLVDSKLREISEVYDTYRANGSIQCMEVIQVKPGTFSKIKAIAIKETNNQQYKTARANRKPDLLTLLLE</sequence>
<protein>
    <recommendedName>
        <fullName evidence="6">GH3 domain-containing protein</fullName>
    </recommendedName>
</protein>
<dbReference type="GO" id="GO:0005737">
    <property type="term" value="C:cytoplasm"/>
    <property type="evidence" value="ECO:0007669"/>
    <property type="project" value="TreeGrafter"/>
</dbReference>
<dbReference type="EnsemblMetazoa" id="CapteT73334">
    <property type="protein sequence ID" value="CapteP73334"/>
    <property type="gene ID" value="CapteG73334"/>
</dbReference>
<evidence type="ECO:0000259" key="1">
    <source>
        <dbReference type="Pfam" id="PF23571"/>
    </source>
</evidence>
<evidence type="ECO:0000313" key="3">
    <source>
        <dbReference type="EMBL" id="ELU04490.1"/>
    </source>
</evidence>
<organism evidence="3">
    <name type="scientific">Capitella teleta</name>
    <name type="common">Polychaete worm</name>
    <dbReference type="NCBI Taxonomy" id="283909"/>
    <lineage>
        <taxon>Eukaryota</taxon>
        <taxon>Metazoa</taxon>
        <taxon>Spiralia</taxon>
        <taxon>Lophotrochozoa</taxon>
        <taxon>Annelida</taxon>
        <taxon>Polychaeta</taxon>
        <taxon>Sedentaria</taxon>
        <taxon>Scolecida</taxon>
        <taxon>Capitellidae</taxon>
        <taxon>Capitella</taxon>
    </lineage>
</organism>
<dbReference type="PANTHER" id="PTHR31901">
    <property type="entry name" value="GH3 DOMAIN-CONTAINING PROTEIN"/>
    <property type="match status" value="1"/>
</dbReference>
<keyword evidence="5" id="KW-1185">Reference proteome</keyword>
<dbReference type="InterPro" id="IPR055378">
    <property type="entry name" value="GH3_C"/>
</dbReference>
<evidence type="ECO:0008006" key="6">
    <source>
        <dbReference type="Google" id="ProtNLM"/>
    </source>
</evidence>
<evidence type="ECO:0000313" key="5">
    <source>
        <dbReference type="Proteomes" id="UP000014760"/>
    </source>
</evidence>
<dbReference type="HOGENOM" id="CLU_016249_3_0_1"/>
<feature type="domain" description="GH3 C-terminal" evidence="2">
    <location>
        <begin position="299"/>
        <end position="418"/>
    </location>
</feature>
<gene>
    <name evidence="3" type="ORF">CAPTEDRAFT_73334</name>
</gene>
<dbReference type="EMBL" id="AMQN01008121">
    <property type="status" value="NOT_ANNOTATED_CDS"/>
    <property type="molecule type" value="Genomic_DNA"/>
</dbReference>
<dbReference type="AlphaFoldDB" id="R7UDN8"/>
<dbReference type="OrthoDB" id="10004661at2759"/>
<dbReference type="Pfam" id="PF23571">
    <property type="entry name" value="GH3_M"/>
    <property type="match status" value="1"/>
</dbReference>
<dbReference type="Proteomes" id="UP000014760">
    <property type="component" value="Unassembled WGS sequence"/>
</dbReference>
<dbReference type="InterPro" id="IPR055377">
    <property type="entry name" value="GH3_M"/>
</dbReference>
<dbReference type="Pfam" id="PF03321">
    <property type="entry name" value="GH3"/>
    <property type="match status" value="1"/>
</dbReference>
<feature type="domain" description="GH3 middle" evidence="1">
    <location>
        <begin position="209"/>
        <end position="281"/>
    </location>
</feature>
<feature type="non-terminal residue" evidence="3">
    <location>
        <position position="428"/>
    </location>
</feature>